<dbReference type="InterPro" id="IPR006597">
    <property type="entry name" value="Sel1-like"/>
</dbReference>
<sequence length="238" mass="26503">MIYTKKKLLLSIFISSLTLFSSLLLANDYSKIALATELLFSGQTAHSKELFTQLAAEGNGDAHYYLALIAKKEGDSPGIALEYLKHAANEGNSEAMFEIGSMYANGEGVKKDLLKAMDWQRKSESSSYSSFSDIYYVATDGNSTETIDPRTLLESLIREAEIGNIASQYKVAKSYDFGIHGIKDDNKSIEWYQIAAESGHRYSQQLLGYFFCRGIYVARNIKTANAWLTRSNSDAKCK</sequence>
<evidence type="ECO:0000313" key="1">
    <source>
        <dbReference type="EMBL" id="MBJ7551239.1"/>
    </source>
</evidence>
<evidence type="ECO:0000313" key="2">
    <source>
        <dbReference type="Proteomes" id="UP000598488"/>
    </source>
</evidence>
<proteinExistence type="predicted"/>
<organism evidence="1 2">
    <name type="scientific">Marinomonas ostreistagni</name>
    <dbReference type="NCBI Taxonomy" id="359209"/>
    <lineage>
        <taxon>Bacteria</taxon>
        <taxon>Pseudomonadati</taxon>
        <taxon>Pseudomonadota</taxon>
        <taxon>Gammaproteobacteria</taxon>
        <taxon>Oceanospirillales</taxon>
        <taxon>Oceanospirillaceae</taxon>
        <taxon>Marinomonas</taxon>
    </lineage>
</organism>
<dbReference type="SMART" id="SM00671">
    <property type="entry name" value="SEL1"/>
    <property type="match status" value="3"/>
</dbReference>
<dbReference type="EMBL" id="JAEMUH010000009">
    <property type="protein sequence ID" value="MBJ7551239.1"/>
    <property type="molecule type" value="Genomic_DNA"/>
</dbReference>
<dbReference type="Pfam" id="PF08238">
    <property type="entry name" value="Sel1"/>
    <property type="match status" value="4"/>
</dbReference>
<dbReference type="SUPFAM" id="SSF81901">
    <property type="entry name" value="HCP-like"/>
    <property type="match status" value="1"/>
</dbReference>
<dbReference type="PANTHER" id="PTHR43628:SF1">
    <property type="entry name" value="CHITIN SYNTHASE REGULATORY FACTOR 2-RELATED"/>
    <property type="match status" value="1"/>
</dbReference>
<keyword evidence="2" id="KW-1185">Reference proteome</keyword>
<dbReference type="InterPro" id="IPR052945">
    <property type="entry name" value="Mitotic_Regulator"/>
</dbReference>
<name>A0ABS0ZC41_9GAMM</name>
<accession>A0ABS0ZC41</accession>
<protein>
    <submittedName>
        <fullName evidence="1">Sel1 repeat family protein</fullName>
    </submittedName>
</protein>
<gene>
    <name evidence="1" type="ORF">JHD44_11135</name>
</gene>
<dbReference type="RefSeq" id="WP_199462819.1">
    <property type="nucleotide sequence ID" value="NZ_JAEMUH010000009.1"/>
</dbReference>
<reference evidence="1 2" key="1">
    <citation type="submission" date="2020-12" db="EMBL/GenBank/DDBJ databases">
        <title>Comparative genome analysis of fungal antagonists Marinomonas ostreistagni 398 and M. spartinae 468.</title>
        <authorList>
            <person name="Fields J.L."/>
            <person name="Mavrodi O.V."/>
            <person name="Biber P.D."/>
            <person name="Indest K.J."/>
            <person name="Mavrodi D.V."/>
        </authorList>
    </citation>
    <scope>NUCLEOTIDE SEQUENCE [LARGE SCALE GENOMIC DNA]</scope>
    <source>
        <strain evidence="1 2">USM7</strain>
    </source>
</reference>
<dbReference type="InterPro" id="IPR011990">
    <property type="entry name" value="TPR-like_helical_dom_sf"/>
</dbReference>
<comment type="caution">
    <text evidence="1">The sequence shown here is derived from an EMBL/GenBank/DDBJ whole genome shotgun (WGS) entry which is preliminary data.</text>
</comment>
<dbReference type="PANTHER" id="PTHR43628">
    <property type="entry name" value="ACTIVATOR OF C KINASE PROTEIN 1-RELATED"/>
    <property type="match status" value="1"/>
</dbReference>
<dbReference type="Proteomes" id="UP000598488">
    <property type="component" value="Unassembled WGS sequence"/>
</dbReference>
<dbReference type="Gene3D" id="1.25.40.10">
    <property type="entry name" value="Tetratricopeptide repeat domain"/>
    <property type="match status" value="1"/>
</dbReference>